<comment type="subunit">
    <text evidence="2 12">Homodimer.</text>
</comment>
<dbReference type="CDD" id="cd01080">
    <property type="entry name" value="NAD_bind_m-THF_DH_Cyclohyd"/>
    <property type="match status" value="1"/>
</dbReference>
<organism evidence="15 16">
    <name type="scientific">Nitrobacter vulgaris</name>
    <dbReference type="NCBI Taxonomy" id="29421"/>
    <lineage>
        <taxon>Bacteria</taxon>
        <taxon>Pseudomonadati</taxon>
        <taxon>Pseudomonadota</taxon>
        <taxon>Alphaproteobacteria</taxon>
        <taxon>Hyphomicrobiales</taxon>
        <taxon>Nitrobacteraceae</taxon>
        <taxon>Nitrobacter</taxon>
    </lineage>
</organism>
<accession>A0A1V4I2R8</accession>
<keyword evidence="11 12" id="KW-0511">Multifunctional enzyme</keyword>
<evidence type="ECO:0000259" key="13">
    <source>
        <dbReference type="Pfam" id="PF00763"/>
    </source>
</evidence>
<dbReference type="EC" id="1.5.1.5" evidence="12"/>
<keyword evidence="4 12" id="KW-0028">Amino-acid biosynthesis</keyword>
<dbReference type="STRING" id="29421.B2M20_03120"/>
<evidence type="ECO:0000256" key="4">
    <source>
        <dbReference type="ARBA" id="ARBA00022605"/>
    </source>
</evidence>
<dbReference type="GO" id="GO:0004477">
    <property type="term" value="F:methenyltetrahydrofolate cyclohydrolase activity"/>
    <property type="evidence" value="ECO:0007669"/>
    <property type="project" value="UniProtKB-UniRule"/>
</dbReference>
<dbReference type="InterPro" id="IPR036291">
    <property type="entry name" value="NAD(P)-bd_dom_sf"/>
</dbReference>
<dbReference type="PANTHER" id="PTHR48099:SF5">
    <property type="entry name" value="C-1-TETRAHYDROFOLATE SYNTHASE, CYTOPLASMIC"/>
    <property type="match status" value="1"/>
</dbReference>
<keyword evidence="3 12" id="KW-0554">One-carbon metabolism</keyword>
<dbReference type="InterPro" id="IPR046346">
    <property type="entry name" value="Aminoacid_DH-like_N_sf"/>
</dbReference>
<dbReference type="GO" id="GO:0000105">
    <property type="term" value="P:L-histidine biosynthetic process"/>
    <property type="evidence" value="ECO:0007669"/>
    <property type="project" value="UniProtKB-KW"/>
</dbReference>
<name>A0A1V4I2R8_NITVU</name>
<keyword evidence="10 12" id="KW-0486">Methionine biosynthesis</keyword>
<proteinExistence type="inferred from homology"/>
<dbReference type="GO" id="GO:0006164">
    <property type="term" value="P:purine nucleotide biosynthetic process"/>
    <property type="evidence" value="ECO:0007669"/>
    <property type="project" value="UniProtKB-KW"/>
</dbReference>
<dbReference type="Pfam" id="PF02882">
    <property type="entry name" value="THF_DHG_CYH_C"/>
    <property type="match status" value="1"/>
</dbReference>
<evidence type="ECO:0000256" key="11">
    <source>
        <dbReference type="ARBA" id="ARBA00023268"/>
    </source>
</evidence>
<evidence type="ECO:0000256" key="6">
    <source>
        <dbReference type="ARBA" id="ARBA00022801"/>
    </source>
</evidence>
<dbReference type="Gene3D" id="3.40.50.720">
    <property type="entry name" value="NAD(P)-binding Rossmann-like Domain"/>
    <property type="match status" value="1"/>
</dbReference>
<evidence type="ECO:0000256" key="5">
    <source>
        <dbReference type="ARBA" id="ARBA00022755"/>
    </source>
</evidence>
<evidence type="ECO:0000256" key="9">
    <source>
        <dbReference type="ARBA" id="ARBA00023102"/>
    </source>
</evidence>
<keyword evidence="6 12" id="KW-0378">Hydrolase</keyword>
<comment type="caution">
    <text evidence="12">Lacks conserved residue(s) required for the propagation of feature annotation.</text>
</comment>
<dbReference type="NCBIfam" id="NF010783">
    <property type="entry name" value="PRK14186.1"/>
    <property type="match status" value="1"/>
</dbReference>
<evidence type="ECO:0000313" key="15">
    <source>
        <dbReference type="EMBL" id="OPH84140.1"/>
    </source>
</evidence>
<evidence type="ECO:0000256" key="10">
    <source>
        <dbReference type="ARBA" id="ARBA00023167"/>
    </source>
</evidence>
<protein>
    <recommendedName>
        <fullName evidence="12">Bifunctional protein FolD</fullName>
    </recommendedName>
    <domain>
        <recommendedName>
            <fullName evidence="12">Methylenetetrahydrofolate dehydrogenase</fullName>
            <ecNumber evidence="12">1.5.1.5</ecNumber>
        </recommendedName>
    </domain>
    <domain>
        <recommendedName>
            <fullName evidence="12">Methenyltetrahydrofolate cyclohydrolase</fullName>
            <ecNumber evidence="12">3.5.4.9</ecNumber>
        </recommendedName>
    </domain>
</protein>
<keyword evidence="9 12" id="KW-0368">Histidine biosynthesis</keyword>
<comment type="catalytic activity">
    <reaction evidence="12">
        <text>(6R)-5,10-methylene-5,6,7,8-tetrahydrofolate + NADP(+) = (6R)-5,10-methenyltetrahydrofolate + NADPH</text>
        <dbReference type="Rhea" id="RHEA:22812"/>
        <dbReference type="ChEBI" id="CHEBI:15636"/>
        <dbReference type="ChEBI" id="CHEBI:57455"/>
        <dbReference type="ChEBI" id="CHEBI:57783"/>
        <dbReference type="ChEBI" id="CHEBI:58349"/>
        <dbReference type="EC" id="1.5.1.5"/>
    </reaction>
</comment>
<dbReference type="NCBIfam" id="NF010785">
    <property type="entry name" value="PRK14188.1"/>
    <property type="match status" value="1"/>
</dbReference>
<evidence type="ECO:0000256" key="7">
    <source>
        <dbReference type="ARBA" id="ARBA00022857"/>
    </source>
</evidence>
<comment type="pathway">
    <text evidence="1 12">One-carbon metabolism; tetrahydrofolate interconversion.</text>
</comment>
<evidence type="ECO:0000256" key="3">
    <source>
        <dbReference type="ARBA" id="ARBA00022563"/>
    </source>
</evidence>
<keyword evidence="16" id="KW-1185">Reference proteome</keyword>
<dbReference type="PROSITE" id="PS00766">
    <property type="entry name" value="THF_DHG_CYH_1"/>
    <property type="match status" value="1"/>
</dbReference>
<dbReference type="RefSeq" id="WP_079445643.1">
    <property type="nucleotide sequence ID" value="NZ_MWPQ01000009.1"/>
</dbReference>
<dbReference type="EC" id="3.5.4.9" evidence="12"/>
<dbReference type="GO" id="GO:0004488">
    <property type="term" value="F:methylenetetrahydrofolate dehydrogenase (NADP+) activity"/>
    <property type="evidence" value="ECO:0007669"/>
    <property type="project" value="UniProtKB-UniRule"/>
</dbReference>
<keyword evidence="7 12" id="KW-0521">NADP</keyword>
<comment type="similarity">
    <text evidence="12">Belongs to the tetrahydrofolate dehydrogenase/cyclohydrolase family.</text>
</comment>
<dbReference type="GO" id="GO:0035999">
    <property type="term" value="P:tetrahydrofolate interconversion"/>
    <property type="evidence" value="ECO:0007669"/>
    <property type="project" value="UniProtKB-UniRule"/>
</dbReference>
<dbReference type="Gene3D" id="3.40.50.10860">
    <property type="entry name" value="Leucine Dehydrogenase, chain A, domain 1"/>
    <property type="match status" value="1"/>
</dbReference>
<keyword evidence="5 12" id="KW-0658">Purine biosynthesis</keyword>
<feature type="domain" description="Tetrahydrofolate dehydrogenase/cyclohydrolase NAD(P)-binding" evidence="14">
    <location>
        <begin position="140"/>
        <end position="284"/>
    </location>
</feature>
<dbReference type="UniPathway" id="UPA00193"/>
<dbReference type="EMBL" id="MWPQ01000009">
    <property type="protein sequence ID" value="OPH84140.1"/>
    <property type="molecule type" value="Genomic_DNA"/>
</dbReference>
<dbReference type="PANTHER" id="PTHR48099">
    <property type="entry name" value="C-1-TETRAHYDROFOLATE SYNTHASE, CYTOPLASMIC-RELATED"/>
    <property type="match status" value="1"/>
</dbReference>
<dbReference type="GO" id="GO:0005829">
    <property type="term" value="C:cytosol"/>
    <property type="evidence" value="ECO:0007669"/>
    <property type="project" value="TreeGrafter"/>
</dbReference>
<dbReference type="AlphaFoldDB" id="A0A1V4I2R8"/>
<dbReference type="GO" id="GO:0009086">
    <property type="term" value="P:methionine biosynthetic process"/>
    <property type="evidence" value="ECO:0007669"/>
    <property type="project" value="UniProtKB-KW"/>
</dbReference>
<dbReference type="HAMAP" id="MF_01576">
    <property type="entry name" value="THF_DHG_CYH"/>
    <property type="match status" value="1"/>
</dbReference>
<evidence type="ECO:0000259" key="14">
    <source>
        <dbReference type="Pfam" id="PF02882"/>
    </source>
</evidence>
<dbReference type="SUPFAM" id="SSF51735">
    <property type="entry name" value="NAD(P)-binding Rossmann-fold domains"/>
    <property type="match status" value="1"/>
</dbReference>
<comment type="catalytic activity">
    <reaction evidence="12">
        <text>(6R)-5,10-methenyltetrahydrofolate + H2O = (6R)-10-formyltetrahydrofolate + H(+)</text>
        <dbReference type="Rhea" id="RHEA:23700"/>
        <dbReference type="ChEBI" id="CHEBI:15377"/>
        <dbReference type="ChEBI" id="CHEBI:15378"/>
        <dbReference type="ChEBI" id="CHEBI:57455"/>
        <dbReference type="ChEBI" id="CHEBI:195366"/>
        <dbReference type="EC" id="3.5.4.9"/>
    </reaction>
</comment>
<dbReference type="Pfam" id="PF00763">
    <property type="entry name" value="THF_DHG_CYH"/>
    <property type="match status" value="1"/>
</dbReference>
<dbReference type="InterPro" id="IPR020867">
    <property type="entry name" value="THF_DH/CycHdrlase_CS"/>
</dbReference>
<reference evidence="15 16" key="1">
    <citation type="submission" date="2017-02" db="EMBL/GenBank/DDBJ databases">
        <title>Genome sequence of the nitrite-oxidizing bacterium Nitrobacter vulgaris strain Ab1.</title>
        <authorList>
            <person name="Mellbye B.L."/>
            <person name="Davis E.W."/>
            <person name="Spieck E."/>
            <person name="Chang J.H."/>
            <person name="Bottomley P.J."/>
            <person name="Sayavedra-Soto L.A."/>
        </authorList>
    </citation>
    <scope>NUCLEOTIDE SEQUENCE [LARGE SCALE GENOMIC DNA]</scope>
    <source>
        <strain evidence="15 16">Ab1</strain>
    </source>
</reference>
<evidence type="ECO:0000256" key="2">
    <source>
        <dbReference type="ARBA" id="ARBA00011738"/>
    </source>
</evidence>
<gene>
    <name evidence="12" type="primary">folD</name>
    <name evidence="15" type="ORF">B2M20_03120</name>
</gene>
<dbReference type="FunFam" id="3.40.50.720:FF:000006">
    <property type="entry name" value="Bifunctional protein FolD"/>
    <property type="match status" value="1"/>
</dbReference>
<dbReference type="InterPro" id="IPR000672">
    <property type="entry name" value="THF_DH/CycHdrlase"/>
</dbReference>
<dbReference type="PRINTS" id="PR00085">
    <property type="entry name" value="THFDHDRGNASE"/>
</dbReference>
<evidence type="ECO:0000313" key="16">
    <source>
        <dbReference type="Proteomes" id="UP000189940"/>
    </source>
</evidence>
<comment type="caution">
    <text evidence="15">The sequence shown here is derived from an EMBL/GenBank/DDBJ whole genome shotgun (WGS) entry which is preliminary data.</text>
</comment>
<dbReference type="InterPro" id="IPR020631">
    <property type="entry name" value="THF_DH/CycHdrlase_NAD-bd_dom"/>
</dbReference>
<keyword evidence="8 12" id="KW-0560">Oxidoreductase</keyword>
<evidence type="ECO:0000256" key="12">
    <source>
        <dbReference type="HAMAP-Rule" id="MF_01576"/>
    </source>
</evidence>
<sequence length="294" mass="30377">MAASIIDGKVIAADLRAQVAGEVTRMKRDHGLTPGLAVVLVGNDPASEVYVRSKHKQTQAAGMASFEHMLPADVVQADVLALIAELNADAAVHGILVQLPLPKGLDTEAIIAAIDPAKDVDGLHPYNAGRLAGGLSALSPCTPLGCIILTKSVHSSLEGLDAIVIGRSNLVGRPLVQLLLNENATVTIAHSRSRNLPELCRRADLVYAAVGKAEMVRGDWLKPGATVIDVGITRVPTTDGKTRLIGDVAFDEAMQVAGAVTPVPGGVGQMTVACLLVNTLRAACAISGLPAPTV</sequence>
<feature type="binding site" evidence="12">
    <location>
        <position position="232"/>
    </location>
    <ligand>
        <name>NADP(+)</name>
        <dbReference type="ChEBI" id="CHEBI:58349"/>
    </ligand>
</feature>
<dbReference type="OrthoDB" id="9803580at2"/>
<dbReference type="SUPFAM" id="SSF53223">
    <property type="entry name" value="Aminoacid dehydrogenase-like, N-terminal domain"/>
    <property type="match status" value="1"/>
</dbReference>
<evidence type="ECO:0000256" key="8">
    <source>
        <dbReference type="ARBA" id="ARBA00023002"/>
    </source>
</evidence>
<dbReference type="FunFam" id="3.40.50.10860:FF:000005">
    <property type="entry name" value="C-1-tetrahydrofolate synthase, cytoplasmic, putative"/>
    <property type="match status" value="1"/>
</dbReference>
<comment type="function">
    <text evidence="12">Catalyzes the oxidation of 5,10-methylenetetrahydrofolate to 5,10-methenyltetrahydrofolate and then the hydrolysis of 5,10-methenyltetrahydrofolate to 10-formyltetrahydrofolate.</text>
</comment>
<evidence type="ECO:0000256" key="1">
    <source>
        <dbReference type="ARBA" id="ARBA00004777"/>
    </source>
</evidence>
<dbReference type="InterPro" id="IPR020630">
    <property type="entry name" value="THF_DH/CycHdrlase_cat_dom"/>
</dbReference>
<feature type="domain" description="Tetrahydrofolate dehydrogenase/cyclohydrolase catalytic" evidence="13">
    <location>
        <begin position="6"/>
        <end position="121"/>
    </location>
</feature>
<feature type="binding site" evidence="12">
    <location>
        <begin position="166"/>
        <end position="168"/>
    </location>
    <ligand>
        <name>NADP(+)</name>
        <dbReference type="ChEBI" id="CHEBI:58349"/>
    </ligand>
</feature>
<dbReference type="Proteomes" id="UP000189940">
    <property type="component" value="Unassembled WGS sequence"/>
</dbReference>